<feature type="region of interest" description="Disordered" evidence="1">
    <location>
        <begin position="1"/>
        <end position="30"/>
    </location>
</feature>
<comment type="caution">
    <text evidence="2">The sequence shown here is derived from an EMBL/GenBank/DDBJ whole genome shotgun (WGS) entry which is preliminary data.</text>
</comment>
<keyword evidence="3" id="KW-1185">Reference proteome</keyword>
<name>A0ABS7A3X8_9PROT</name>
<evidence type="ECO:0000256" key="1">
    <source>
        <dbReference type="SAM" id="MobiDB-lite"/>
    </source>
</evidence>
<feature type="region of interest" description="Disordered" evidence="1">
    <location>
        <begin position="62"/>
        <end position="129"/>
    </location>
</feature>
<reference evidence="2 3" key="1">
    <citation type="submission" date="2021-07" db="EMBL/GenBank/DDBJ databases">
        <authorList>
            <person name="So Y."/>
        </authorList>
    </citation>
    <scope>NUCLEOTIDE SEQUENCE [LARGE SCALE GENOMIC DNA]</scope>
    <source>
        <strain evidence="2 3">HJA6</strain>
    </source>
</reference>
<dbReference type="Proteomes" id="UP001196565">
    <property type="component" value="Unassembled WGS sequence"/>
</dbReference>
<organism evidence="2 3">
    <name type="scientific">Roseomonas alba</name>
    <dbReference type="NCBI Taxonomy" id="2846776"/>
    <lineage>
        <taxon>Bacteria</taxon>
        <taxon>Pseudomonadati</taxon>
        <taxon>Pseudomonadota</taxon>
        <taxon>Alphaproteobacteria</taxon>
        <taxon>Acetobacterales</taxon>
        <taxon>Roseomonadaceae</taxon>
        <taxon>Roseomonas</taxon>
    </lineage>
</organism>
<dbReference type="EMBL" id="JAHYBZ010000001">
    <property type="protein sequence ID" value="MBW6396467.1"/>
    <property type="molecule type" value="Genomic_DNA"/>
</dbReference>
<feature type="compositionally biased region" description="Low complexity" evidence="1">
    <location>
        <begin position="81"/>
        <end position="125"/>
    </location>
</feature>
<sequence>MADAASKDADLRAMIRQPAYRQPGAAGEGLRREVAAAYAARYPGPGPRAMAAQQGEAMVHVRAHQRRGEDGRPHGVRAYERSAPPAGSGRPAGAGQAASRATPRAAPAQPAQPRAAAPAAMPPRAWVGQPNQEWRERIAEEESREGAARDHGYGVRNASGALGRYQMTPIALREAGWQDGPGAWHPPANFPNVRSDAAFLANPAAQEAALTDYLRGIEQRMVNNGVMARLGQQVRAFDGTPITLREANLAAAGHRYGAGGVKAYLEHRDRGASLSAARNDSQRYMFRVIEGRLRRFEDMTSYQRLRP</sequence>
<accession>A0ABS7A3X8</accession>
<gene>
    <name evidence="2" type="ORF">KPL78_01350</name>
</gene>
<feature type="compositionally biased region" description="Basic and acidic residues" evidence="1">
    <location>
        <begin position="1"/>
        <end position="13"/>
    </location>
</feature>
<feature type="compositionally biased region" description="Basic and acidic residues" evidence="1">
    <location>
        <begin position="66"/>
        <end position="80"/>
    </location>
</feature>
<protein>
    <recommendedName>
        <fullName evidence="4">Lytic transglycosylase domain-containing protein</fullName>
    </recommendedName>
</protein>
<evidence type="ECO:0000313" key="3">
    <source>
        <dbReference type="Proteomes" id="UP001196565"/>
    </source>
</evidence>
<evidence type="ECO:0000313" key="2">
    <source>
        <dbReference type="EMBL" id="MBW6396467.1"/>
    </source>
</evidence>
<dbReference type="RefSeq" id="WP_219760846.1">
    <property type="nucleotide sequence ID" value="NZ_JAHYBZ010000001.1"/>
</dbReference>
<proteinExistence type="predicted"/>
<evidence type="ECO:0008006" key="4">
    <source>
        <dbReference type="Google" id="ProtNLM"/>
    </source>
</evidence>